<dbReference type="InterPro" id="IPR016166">
    <property type="entry name" value="FAD-bd_PCMH"/>
</dbReference>
<sequence length="504" mass="53616">MEGRSKTSIKDICCLALSLILKDKVHFPGSPGYTASLGSYAALQEIAVEPRCIVTPKNTKDVSSAVRVLSTTTPAGSKGCQFAVRSGGHAAFAGAANIEGGVTLDLTGLNSVTVQQTTSNNEAPVISVGAGGRWGAVYSVLDPLNLAVNGGRAGSVGVGGLLLGGGLSFFGPRSGWSCDTVTNFEVVLFDGRVVNANADKNPDLLWALRGGTNNFGVVTRVDLQSFPQGDIWGGQTVHLISTLDAQINFLASFSNPATYDEYSSLITSFAYNNPATGGPGMSITANQMEYTKPIANPSVFHGLTDDLPPPLFTTQRVTYLTDIVTEVAAGNPDGVFWQFSASVTIKARLDAINATVQAWNRSIESISHIPGIIWAVVMDPLPPQLYAEHSDNGRANAFGLGARNNGESLIIVQLFASWPSPATGSPEALDEVVDLAARRLIADIETETKKLGALDRFIYANYAAPWQGVFESYGKESLKKLREVRKRYDPARVFTKMVPGGFKF</sequence>
<dbReference type="InterPro" id="IPR016169">
    <property type="entry name" value="FAD-bd_PCMH_sub2"/>
</dbReference>
<reference evidence="6" key="2">
    <citation type="submission" date="2023-05" db="EMBL/GenBank/DDBJ databases">
        <authorList>
            <consortium name="Lawrence Berkeley National Laboratory"/>
            <person name="Steindorff A."/>
            <person name="Hensen N."/>
            <person name="Bonometti L."/>
            <person name="Westerberg I."/>
            <person name="Brannstrom I.O."/>
            <person name="Guillou S."/>
            <person name="Cros-Aarteil S."/>
            <person name="Calhoun S."/>
            <person name="Haridas S."/>
            <person name="Kuo A."/>
            <person name="Mondo S."/>
            <person name="Pangilinan J."/>
            <person name="Riley R."/>
            <person name="Labutti K."/>
            <person name="Andreopoulos B."/>
            <person name="Lipzen A."/>
            <person name="Chen C."/>
            <person name="Yanf M."/>
            <person name="Daum C."/>
            <person name="Ng V."/>
            <person name="Clum A."/>
            <person name="Ohm R."/>
            <person name="Martin F."/>
            <person name="Silar P."/>
            <person name="Natvig D."/>
            <person name="Lalanne C."/>
            <person name="Gautier V."/>
            <person name="Ament-Velasquez S.L."/>
            <person name="Kruys A."/>
            <person name="Hutchinson M.I."/>
            <person name="Powell A.J."/>
            <person name="Barry K."/>
            <person name="Miller A.N."/>
            <person name="Grigoriev I.V."/>
            <person name="Debuchy R."/>
            <person name="Gladieux P."/>
            <person name="Thoren M.H."/>
            <person name="Johannesson H."/>
        </authorList>
    </citation>
    <scope>NUCLEOTIDE SEQUENCE</scope>
    <source>
        <strain evidence="6">PSN293</strain>
    </source>
</reference>
<dbReference type="GO" id="GO:0016491">
    <property type="term" value="F:oxidoreductase activity"/>
    <property type="evidence" value="ECO:0007669"/>
    <property type="project" value="UniProtKB-KW"/>
</dbReference>
<dbReference type="PANTHER" id="PTHR42973">
    <property type="entry name" value="BINDING OXIDOREDUCTASE, PUTATIVE (AFU_ORTHOLOGUE AFUA_1G17690)-RELATED"/>
    <property type="match status" value="1"/>
</dbReference>
<dbReference type="GO" id="GO:0071949">
    <property type="term" value="F:FAD binding"/>
    <property type="evidence" value="ECO:0007669"/>
    <property type="project" value="InterPro"/>
</dbReference>
<evidence type="ECO:0000259" key="5">
    <source>
        <dbReference type="PROSITE" id="PS51387"/>
    </source>
</evidence>
<evidence type="ECO:0000256" key="4">
    <source>
        <dbReference type="ARBA" id="ARBA00023002"/>
    </source>
</evidence>
<dbReference type="Pfam" id="PF01565">
    <property type="entry name" value="FAD_binding_4"/>
    <property type="match status" value="1"/>
</dbReference>
<dbReference type="InterPro" id="IPR016167">
    <property type="entry name" value="FAD-bd_PCMH_sub1"/>
</dbReference>
<comment type="similarity">
    <text evidence="1">Belongs to the oxygen-dependent FAD-linked oxidoreductase family.</text>
</comment>
<dbReference type="Pfam" id="PF08031">
    <property type="entry name" value="BBE"/>
    <property type="match status" value="1"/>
</dbReference>
<comment type="caution">
    <text evidence="6">The sequence shown here is derived from an EMBL/GenBank/DDBJ whole genome shotgun (WGS) entry which is preliminary data.</text>
</comment>
<evidence type="ECO:0000256" key="1">
    <source>
        <dbReference type="ARBA" id="ARBA00005466"/>
    </source>
</evidence>
<dbReference type="InterPro" id="IPR036318">
    <property type="entry name" value="FAD-bd_PCMH-like_sf"/>
</dbReference>
<keyword evidence="4" id="KW-0560">Oxidoreductase</keyword>
<protein>
    <recommendedName>
        <fullName evidence="5">FAD-binding PCMH-type domain-containing protein</fullName>
    </recommendedName>
</protein>
<proteinExistence type="inferred from homology"/>
<dbReference type="Gene3D" id="3.40.462.20">
    <property type="match status" value="1"/>
</dbReference>
<keyword evidence="3" id="KW-0274">FAD</keyword>
<reference evidence="6" key="1">
    <citation type="journal article" date="2023" name="Mol. Phylogenet. Evol.">
        <title>Genome-scale phylogeny and comparative genomics of the fungal order Sordariales.</title>
        <authorList>
            <person name="Hensen N."/>
            <person name="Bonometti L."/>
            <person name="Westerberg I."/>
            <person name="Brannstrom I.O."/>
            <person name="Guillou S."/>
            <person name="Cros-Aarteil S."/>
            <person name="Calhoun S."/>
            <person name="Haridas S."/>
            <person name="Kuo A."/>
            <person name="Mondo S."/>
            <person name="Pangilinan J."/>
            <person name="Riley R."/>
            <person name="LaButti K."/>
            <person name="Andreopoulos B."/>
            <person name="Lipzen A."/>
            <person name="Chen C."/>
            <person name="Yan M."/>
            <person name="Daum C."/>
            <person name="Ng V."/>
            <person name="Clum A."/>
            <person name="Steindorff A."/>
            <person name="Ohm R.A."/>
            <person name="Martin F."/>
            <person name="Silar P."/>
            <person name="Natvig D.O."/>
            <person name="Lalanne C."/>
            <person name="Gautier V."/>
            <person name="Ament-Velasquez S.L."/>
            <person name="Kruys A."/>
            <person name="Hutchinson M.I."/>
            <person name="Powell A.J."/>
            <person name="Barry K."/>
            <person name="Miller A.N."/>
            <person name="Grigoriev I.V."/>
            <person name="Debuchy R."/>
            <person name="Gladieux P."/>
            <person name="Hiltunen Thoren M."/>
            <person name="Johannesson H."/>
        </authorList>
    </citation>
    <scope>NUCLEOTIDE SEQUENCE</scope>
    <source>
        <strain evidence="6">PSN293</strain>
    </source>
</reference>
<organism evidence="6 7">
    <name type="scientific">Rhypophila decipiens</name>
    <dbReference type="NCBI Taxonomy" id="261697"/>
    <lineage>
        <taxon>Eukaryota</taxon>
        <taxon>Fungi</taxon>
        <taxon>Dikarya</taxon>
        <taxon>Ascomycota</taxon>
        <taxon>Pezizomycotina</taxon>
        <taxon>Sordariomycetes</taxon>
        <taxon>Sordariomycetidae</taxon>
        <taxon>Sordariales</taxon>
        <taxon>Naviculisporaceae</taxon>
        <taxon>Rhypophila</taxon>
    </lineage>
</organism>
<feature type="domain" description="FAD-binding PCMH-type" evidence="5">
    <location>
        <begin position="46"/>
        <end position="228"/>
    </location>
</feature>
<dbReference type="InterPro" id="IPR050416">
    <property type="entry name" value="FAD-linked_Oxidoreductase"/>
</dbReference>
<evidence type="ECO:0000256" key="3">
    <source>
        <dbReference type="ARBA" id="ARBA00022827"/>
    </source>
</evidence>
<dbReference type="AlphaFoldDB" id="A0AAN6XU55"/>
<dbReference type="EMBL" id="MU858335">
    <property type="protein sequence ID" value="KAK4206943.1"/>
    <property type="molecule type" value="Genomic_DNA"/>
</dbReference>
<dbReference type="Gene3D" id="3.30.465.10">
    <property type="match status" value="1"/>
</dbReference>
<keyword evidence="7" id="KW-1185">Reference proteome</keyword>
<dbReference type="SUPFAM" id="SSF56176">
    <property type="entry name" value="FAD-binding/transporter-associated domain-like"/>
    <property type="match status" value="1"/>
</dbReference>
<evidence type="ECO:0000256" key="2">
    <source>
        <dbReference type="ARBA" id="ARBA00022630"/>
    </source>
</evidence>
<accession>A0AAN6XU55</accession>
<evidence type="ECO:0000313" key="6">
    <source>
        <dbReference type="EMBL" id="KAK4206943.1"/>
    </source>
</evidence>
<dbReference type="InterPro" id="IPR012951">
    <property type="entry name" value="BBE"/>
</dbReference>
<dbReference type="InterPro" id="IPR006094">
    <property type="entry name" value="Oxid_FAD_bind_N"/>
</dbReference>
<name>A0AAN6XU55_9PEZI</name>
<gene>
    <name evidence="6" type="ORF">QBC37DRAFT_434230</name>
</gene>
<dbReference type="Gene3D" id="3.30.43.10">
    <property type="entry name" value="Uridine Diphospho-n-acetylenolpyruvylglucosamine Reductase, domain 2"/>
    <property type="match status" value="1"/>
</dbReference>
<evidence type="ECO:0000313" key="7">
    <source>
        <dbReference type="Proteomes" id="UP001301769"/>
    </source>
</evidence>
<dbReference type="Proteomes" id="UP001301769">
    <property type="component" value="Unassembled WGS sequence"/>
</dbReference>
<dbReference type="PANTHER" id="PTHR42973:SF22">
    <property type="entry name" value="FAD-BINDING PCMH-TYPE DOMAIN-CONTAINING PROTEIN-RELATED"/>
    <property type="match status" value="1"/>
</dbReference>
<dbReference type="PROSITE" id="PS51387">
    <property type="entry name" value="FAD_PCMH"/>
    <property type="match status" value="1"/>
</dbReference>
<keyword evidence="2" id="KW-0285">Flavoprotein</keyword>